<comment type="caution">
    <text evidence="2">The sequence shown here is derived from an EMBL/GenBank/DDBJ whole genome shotgun (WGS) entry which is preliminary data.</text>
</comment>
<proteinExistence type="predicted"/>
<sequence>MGVFLCSVERPTREEGKSKDKKRRNVSLTPERGSEREQKVPSLSDSSPCAVKRGLQFPNHPPSLHSVPVPLLQHRSQSSITEPPNDATPRSSFLPCLPFPYADVKNYLLTLVLS</sequence>
<evidence type="ECO:0000313" key="3">
    <source>
        <dbReference type="Proteomes" id="UP000516437"/>
    </source>
</evidence>
<dbReference type="Proteomes" id="UP000516437">
    <property type="component" value="Chromosome 2"/>
</dbReference>
<keyword evidence="3" id="KW-1185">Reference proteome</keyword>
<evidence type="ECO:0000256" key="1">
    <source>
        <dbReference type="SAM" id="MobiDB-lite"/>
    </source>
</evidence>
<reference evidence="2 3" key="1">
    <citation type="journal article" date="2019" name="Plant Biotechnol. J.">
        <title>The red bayberry genome and genetic basis of sex determination.</title>
        <authorList>
            <person name="Jia H.M."/>
            <person name="Jia H.J."/>
            <person name="Cai Q.L."/>
            <person name="Wang Y."/>
            <person name="Zhao H.B."/>
            <person name="Yang W.F."/>
            <person name="Wang G.Y."/>
            <person name="Li Y.H."/>
            <person name="Zhan D.L."/>
            <person name="Shen Y.T."/>
            <person name="Niu Q.F."/>
            <person name="Chang L."/>
            <person name="Qiu J."/>
            <person name="Zhao L."/>
            <person name="Xie H.B."/>
            <person name="Fu W.Y."/>
            <person name="Jin J."/>
            <person name="Li X.W."/>
            <person name="Jiao Y."/>
            <person name="Zhou C.C."/>
            <person name="Tu T."/>
            <person name="Chai C.Y."/>
            <person name="Gao J.L."/>
            <person name="Fan L.J."/>
            <person name="van de Weg E."/>
            <person name="Wang J.Y."/>
            <person name="Gao Z.S."/>
        </authorList>
    </citation>
    <scope>NUCLEOTIDE SEQUENCE [LARGE SCALE GENOMIC DNA]</scope>
    <source>
        <tissue evidence="2">Leaves</tissue>
    </source>
</reference>
<feature type="compositionally biased region" description="Low complexity" evidence="1">
    <location>
        <begin position="62"/>
        <end position="72"/>
    </location>
</feature>
<protein>
    <submittedName>
        <fullName evidence="2">Uncharacterized protein</fullName>
    </submittedName>
</protein>
<name>A0A6A1WFR2_9ROSI</name>
<dbReference type="EMBL" id="RXIC02000020">
    <property type="protein sequence ID" value="KAB1224112.1"/>
    <property type="molecule type" value="Genomic_DNA"/>
</dbReference>
<evidence type="ECO:0000313" key="2">
    <source>
        <dbReference type="EMBL" id="KAB1224112.1"/>
    </source>
</evidence>
<organism evidence="2 3">
    <name type="scientific">Morella rubra</name>
    <name type="common">Chinese bayberry</name>
    <dbReference type="NCBI Taxonomy" id="262757"/>
    <lineage>
        <taxon>Eukaryota</taxon>
        <taxon>Viridiplantae</taxon>
        <taxon>Streptophyta</taxon>
        <taxon>Embryophyta</taxon>
        <taxon>Tracheophyta</taxon>
        <taxon>Spermatophyta</taxon>
        <taxon>Magnoliopsida</taxon>
        <taxon>eudicotyledons</taxon>
        <taxon>Gunneridae</taxon>
        <taxon>Pentapetalae</taxon>
        <taxon>rosids</taxon>
        <taxon>fabids</taxon>
        <taxon>Fagales</taxon>
        <taxon>Myricaceae</taxon>
        <taxon>Morella</taxon>
    </lineage>
</organism>
<accession>A0A6A1WFR2</accession>
<dbReference type="AlphaFoldDB" id="A0A6A1WFR2"/>
<gene>
    <name evidence="2" type="ORF">CJ030_MR2G023222</name>
</gene>
<feature type="region of interest" description="Disordered" evidence="1">
    <location>
        <begin position="1"/>
        <end position="89"/>
    </location>
</feature>